<dbReference type="CDD" id="cd01166">
    <property type="entry name" value="KdgK"/>
    <property type="match status" value="1"/>
</dbReference>
<keyword evidence="4" id="KW-0418">Kinase</keyword>
<dbReference type="InterPro" id="IPR030830">
    <property type="entry name" value="Myo_inos_IolC"/>
</dbReference>
<dbReference type="Gene3D" id="3.40.1190.20">
    <property type="match status" value="1"/>
</dbReference>
<dbReference type="EMBL" id="DXBY01000305">
    <property type="protein sequence ID" value="HIZ37615.1"/>
    <property type="molecule type" value="Genomic_DNA"/>
</dbReference>
<comment type="similarity">
    <text evidence="1">Belongs to the carbohydrate kinase PfkB family.</text>
</comment>
<dbReference type="GO" id="GO:0047590">
    <property type="term" value="F:5-dehydro-2-deoxygluconokinase activity"/>
    <property type="evidence" value="ECO:0007669"/>
    <property type="project" value="UniProtKB-EC"/>
</dbReference>
<dbReference type="InterPro" id="IPR011611">
    <property type="entry name" value="PfkB_dom"/>
</dbReference>
<keyword evidence="2 7" id="KW-0808">Transferase</keyword>
<organism evidence="7 8">
    <name type="scientific">Candidatus Ruania gallistercoris</name>
    <dbReference type="NCBI Taxonomy" id="2838746"/>
    <lineage>
        <taxon>Bacteria</taxon>
        <taxon>Bacillati</taxon>
        <taxon>Actinomycetota</taxon>
        <taxon>Actinomycetes</taxon>
        <taxon>Micrococcales</taxon>
        <taxon>Ruaniaceae</taxon>
        <taxon>Ruania</taxon>
    </lineage>
</organism>
<dbReference type="InterPro" id="IPR023314">
    <property type="entry name" value="Myo_inos_IolC-like_sf"/>
</dbReference>
<evidence type="ECO:0000256" key="3">
    <source>
        <dbReference type="ARBA" id="ARBA00022741"/>
    </source>
</evidence>
<dbReference type="SUPFAM" id="SSF53613">
    <property type="entry name" value="Ribokinase-like"/>
    <property type="match status" value="1"/>
</dbReference>
<sequence length="330" mass="34470">MGRAGVDLYPLQIGVGLDQVSSFGKFLGGSPTNVAVAATRLGTPSAVLTGVGADPFGVYVRAEMRRLGVSDEHVITVPDLPTPVTFCEIFPPDEFPLYFYRRPSAPDLQLQADELPLDLIAGAELFWVSGTGLCMEPSRTAHHYALSHRARRGHTVLDLDYRPMFWPDPTEATAQLQRALTRATVAVGNREECEIAVGESEPDRAADALLAAGVELAIVKQGPAGTLAKTATERIVVPPAPIEVVNGLGAGDAFGGALCHGLLTGSPLQQLIESANVAGAIVASRLECSTAMPTVEEIAAVLAGAPVAEVNARAGAATAATFATRAADRR</sequence>
<evidence type="ECO:0000256" key="2">
    <source>
        <dbReference type="ARBA" id="ARBA00022679"/>
    </source>
</evidence>
<comment type="caution">
    <text evidence="7">The sequence shown here is derived from an EMBL/GenBank/DDBJ whole genome shotgun (WGS) entry which is preliminary data.</text>
</comment>
<proteinExistence type="inferred from homology"/>
<dbReference type="EC" id="2.7.1.92" evidence="7"/>
<dbReference type="NCBIfam" id="TIGR04382">
    <property type="entry name" value="myo_inos_iolC_N"/>
    <property type="match status" value="1"/>
</dbReference>
<dbReference type="Proteomes" id="UP000824037">
    <property type="component" value="Unassembled WGS sequence"/>
</dbReference>
<evidence type="ECO:0000259" key="6">
    <source>
        <dbReference type="Pfam" id="PF00294"/>
    </source>
</evidence>
<gene>
    <name evidence="7" type="primary">iolC</name>
    <name evidence="7" type="ORF">H9815_17700</name>
</gene>
<protein>
    <submittedName>
        <fullName evidence="7">5-dehydro-2-deoxygluconokinase</fullName>
        <ecNumber evidence="7">2.7.1.92</ecNumber>
    </submittedName>
</protein>
<feature type="domain" description="Carbohydrate kinase PfkB" evidence="6">
    <location>
        <begin position="7"/>
        <end position="294"/>
    </location>
</feature>
<evidence type="ECO:0000256" key="4">
    <source>
        <dbReference type="ARBA" id="ARBA00022777"/>
    </source>
</evidence>
<dbReference type="InterPro" id="IPR029056">
    <property type="entry name" value="Ribokinase-like"/>
</dbReference>
<accession>A0A9D2EHQ9</accession>
<dbReference type="InterPro" id="IPR050306">
    <property type="entry name" value="PfkB_Carbo_kinase"/>
</dbReference>
<dbReference type="PANTHER" id="PTHR43085:SF49">
    <property type="entry name" value="5-DEHYDRO-2-DEOXYGLUCONOKINASE"/>
    <property type="match status" value="1"/>
</dbReference>
<evidence type="ECO:0000256" key="1">
    <source>
        <dbReference type="ARBA" id="ARBA00010688"/>
    </source>
</evidence>
<reference evidence="7" key="2">
    <citation type="submission" date="2021-04" db="EMBL/GenBank/DDBJ databases">
        <authorList>
            <person name="Gilroy R."/>
        </authorList>
    </citation>
    <scope>NUCLEOTIDE SEQUENCE</scope>
    <source>
        <strain evidence="7">ChiGjej4B4-7305</strain>
    </source>
</reference>
<dbReference type="AlphaFoldDB" id="A0A9D2EHQ9"/>
<dbReference type="Pfam" id="PF00294">
    <property type="entry name" value="PfkB"/>
    <property type="match status" value="1"/>
</dbReference>
<name>A0A9D2EHQ9_9MICO</name>
<dbReference type="Gene3D" id="2.20.150.10">
    <property type="entry name" value="putative 5-dehydro-2- deoxygluconokinase"/>
    <property type="match status" value="1"/>
</dbReference>
<evidence type="ECO:0000313" key="8">
    <source>
        <dbReference type="Proteomes" id="UP000824037"/>
    </source>
</evidence>
<dbReference type="GO" id="GO:0005524">
    <property type="term" value="F:ATP binding"/>
    <property type="evidence" value="ECO:0007669"/>
    <property type="project" value="UniProtKB-KW"/>
</dbReference>
<keyword evidence="5" id="KW-0067">ATP-binding</keyword>
<dbReference type="PANTHER" id="PTHR43085">
    <property type="entry name" value="HEXOKINASE FAMILY MEMBER"/>
    <property type="match status" value="1"/>
</dbReference>
<evidence type="ECO:0000256" key="5">
    <source>
        <dbReference type="ARBA" id="ARBA00022840"/>
    </source>
</evidence>
<evidence type="ECO:0000313" key="7">
    <source>
        <dbReference type="EMBL" id="HIZ37615.1"/>
    </source>
</evidence>
<reference evidence="7" key="1">
    <citation type="journal article" date="2021" name="PeerJ">
        <title>Extensive microbial diversity within the chicken gut microbiome revealed by metagenomics and culture.</title>
        <authorList>
            <person name="Gilroy R."/>
            <person name="Ravi A."/>
            <person name="Getino M."/>
            <person name="Pursley I."/>
            <person name="Horton D.L."/>
            <person name="Alikhan N.F."/>
            <person name="Baker D."/>
            <person name="Gharbi K."/>
            <person name="Hall N."/>
            <person name="Watson M."/>
            <person name="Adriaenssens E.M."/>
            <person name="Foster-Nyarko E."/>
            <person name="Jarju S."/>
            <person name="Secka A."/>
            <person name="Antonio M."/>
            <person name="Oren A."/>
            <person name="Chaudhuri R.R."/>
            <person name="La Ragione R."/>
            <person name="Hildebrand F."/>
            <person name="Pallen M.J."/>
        </authorList>
    </citation>
    <scope>NUCLEOTIDE SEQUENCE</scope>
    <source>
        <strain evidence="7">ChiGjej4B4-7305</strain>
    </source>
</reference>
<keyword evidence="3" id="KW-0547">Nucleotide-binding</keyword>